<sequence length="219" mass="24154">MSPAKPTWTRARLLRVMTLRFGVNAHGGPDTVAAAAAMGVSQRTVQRWLHGAHGRSLAHIPPARLAQLMALLQPDPGTIAREAQQARYAAKAIGGLHLGRKAGIKPAWEKQGWLDQHLVVVLEIKVGAQRIRQLAVSRSTVSKTEELKKRGRIIDQAVVPTRFHATVLTHKVLTDVGPWRFQAGADQVLQGYTQSWLADGPVTHLSRDAHRIIEEKENR</sequence>
<dbReference type="KEGG" id="xce:Xcel_3409"/>
<name>D1C0U2_XYLCX</name>
<dbReference type="AlphaFoldDB" id="D1C0U2"/>
<protein>
    <submittedName>
        <fullName evidence="1">Uncharacterized protein</fullName>
    </submittedName>
</protein>
<gene>
    <name evidence="1" type="ORF">Xcel_3409</name>
</gene>
<dbReference type="OrthoDB" id="4701032at2"/>
<accession>D1C0U2</accession>
<dbReference type="RefSeq" id="WP_012880148.1">
    <property type="nucleotide sequence ID" value="NC_013531.1"/>
</dbReference>
<keyword evidence="2" id="KW-1185">Reference proteome</keyword>
<dbReference type="EMBL" id="CP001822">
    <property type="protein sequence ID" value="ACZ32408.1"/>
    <property type="molecule type" value="Genomic_DNA"/>
</dbReference>
<evidence type="ECO:0000313" key="2">
    <source>
        <dbReference type="Proteomes" id="UP000002255"/>
    </source>
</evidence>
<dbReference type="eggNOG" id="ENOG5034979">
    <property type="taxonomic scope" value="Bacteria"/>
</dbReference>
<reference evidence="1 2" key="1">
    <citation type="journal article" date="2010" name="Stand. Genomic Sci.">
        <title>Complete genome sequence of Xylanimonas cellulosilytica type strain (XIL07).</title>
        <authorList>
            <person name="Foster B."/>
            <person name="Pukall R."/>
            <person name="Abt B."/>
            <person name="Nolan M."/>
            <person name="Glavina Del Rio T."/>
            <person name="Chen F."/>
            <person name="Lucas S."/>
            <person name="Tice H."/>
            <person name="Pitluck S."/>
            <person name="Cheng J.-F."/>
            <person name="Chertkov O."/>
            <person name="Brettin T."/>
            <person name="Han C."/>
            <person name="Detter J.C."/>
            <person name="Bruce D."/>
            <person name="Goodwin L."/>
            <person name="Ivanova N."/>
            <person name="Mavromatis K."/>
            <person name="Pati A."/>
            <person name="Mikhailova N."/>
            <person name="Chen A."/>
            <person name="Palaniappan K."/>
            <person name="Land M."/>
            <person name="Hauser L."/>
            <person name="Chang Y.-J."/>
            <person name="Jeffries C.D."/>
            <person name="Chain P."/>
            <person name="Rohde M."/>
            <person name="Goeker M."/>
            <person name="Bristow J."/>
            <person name="Eisen J.A."/>
            <person name="Markowitz V."/>
            <person name="Hugenholtz P."/>
            <person name="Kyrpides N.C."/>
            <person name="Klenk H.-P."/>
            <person name="Lapidus A."/>
        </authorList>
    </citation>
    <scope>NUCLEOTIDE SEQUENCE [LARGE SCALE GENOMIC DNA]</scope>
    <source>
        <strain evidence="2">DSM 15894 / CECT 5975 / LMG 20990 / XIL07</strain>
        <plasmid evidence="2">Plasmid pXCEL01</plasmid>
    </source>
</reference>
<dbReference type="HOGENOM" id="CLU_1223647_0_0_11"/>
<keyword evidence="1" id="KW-0614">Plasmid</keyword>
<proteinExistence type="predicted"/>
<geneLocation type="plasmid" evidence="1 2">
    <name>pXCEL01</name>
</geneLocation>
<organism evidence="1 2">
    <name type="scientific">Xylanimonas cellulosilytica (strain DSM 15894 / JCM 12276 / CECT 5975 / KCTC 9989 / LMG 20990 / NBRC 107835 / XIL07)</name>
    <dbReference type="NCBI Taxonomy" id="446471"/>
    <lineage>
        <taxon>Bacteria</taxon>
        <taxon>Bacillati</taxon>
        <taxon>Actinomycetota</taxon>
        <taxon>Actinomycetes</taxon>
        <taxon>Micrococcales</taxon>
        <taxon>Promicromonosporaceae</taxon>
        <taxon>Xylanimonas</taxon>
    </lineage>
</organism>
<evidence type="ECO:0000313" key="1">
    <source>
        <dbReference type="EMBL" id="ACZ32408.1"/>
    </source>
</evidence>
<dbReference type="Proteomes" id="UP000002255">
    <property type="component" value="Plasmid pXCEL01"/>
</dbReference>